<dbReference type="NCBIfam" id="NF009474">
    <property type="entry name" value="PRK12837.1"/>
    <property type="match status" value="1"/>
</dbReference>
<evidence type="ECO:0000313" key="10">
    <source>
        <dbReference type="EMBL" id="PTD21192.1"/>
    </source>
</evidence>
<dbReference type="FunFam" id="3.50.50.60:FF:000208">
    <property type="entry name" value="3-ketosteroid dehydrogenase"/>
    <property type="match status" value="1"/>
</dbReference>
<dbReference type="GO" id="GO:0047571">
    <property type="term" value="F:3-oxosteroid 1-dehydrogenase activity"/>
    <property type="evidence" value="ECO:0007669"/>
    <property type="project" value="UniProtKB-EC"/>
</dbReference>
<accession>A0A2T4HYN6</accession>
<protein>
    <recommendedName>
        <fullName evidence="8">3-oxosteroid 1-dehydrogenase</fullName>
        <ecNumber evidence="7">1.3.99.4</ecNumber>
    </recommendedName>
</protein>
<keyword evidence="11" id="KW-1185">Reference proteome</keyword>
<dbReference type="RefSeq" id="WP_107394937.1">
    <property type="nucleotide sequence ID" value="NZ_PHHF01000044.1"/>
</dbReference>
<comment type="catalytic activity">
    <reaction evidence="5">
        <text>a 3-oxosteroid + A = a 3-oxo-Delta(1)-steroid + AH2</text>
        <dbReference type="Rhea" id="RHEA:13329"/>
        <dbReference type="ChEBI" id="CHEBI:13193"/>
        <dbReference type="ChEBI" id="CHEBI:17499"/>
        <dbReference type="ChEBI" id="CHEBI:20156"/>
        <dbReference type="ChEBI" id="CHEBI:47788"/>
        <dbReference type="EC" id="1.3.99.4"/>
    </reaction>
</comment>
<dbReference type="SUPFAM" id="SSF51905">
    <property type="entry name" value="FAD/NAD(P)-binding domain"/>
    <property type="match status" value="1"/>
</dbReference>
<dbReference type="GO" id="GO:0008202">
    <property type="term" value="P:steroid metabolic process"/>
    <property type="evidence" value="ECO:0007669"/>
    <property type="project" value="UniProtKB-ARBA"/>
</dbReference>
<reference evidence="10 11" key="1">
    <citation type="submission" date="2017-11" db="EMBL/GenBank/DDBJ databases">
        <title>Sphingomonas oleivorans sp. nov., isolated from oil-contaminated soil.</title>
        <authorList>
            <person name="Wang L."/>
            <person name="Chen L."/>
        </authorList>
    </citation>
    <scope>NUCLEOTIDE SEQUENCE [LARGE SCALE GENOMIC DNA]</scope>
    <source>
        <strain evidence="10 11">K101</strain>
    </source>
</reference>
<evidence type="ECO:0000256" key="6">
    <source>
        <dbReference type="ARBA" id="ARBA00061147"/>
    </source>
</evidence>
<dbReference type="PANTHER" id="PTHR43400:SF10">
    <property type="entry name" value="3-OXOSTEROID 1-DEHYDROGENASE"/>
    <property type="match status" value="1"/>
</dbReference>
<dbReference type="InterPro" id="IPR003953">
    <property type="entry name" value="FAD-dep_OxRdtase_2_FAD-bd"/>
</dbReference>
<evidence type="ECO:0000256" key="4">
    <source>
        <dbReference type="ARBA" id="ARBA00023002"/>
    </source>
</evidence>
<dbReference type="Gene3D" id="3.50.50.60">
    <property type="entry name" value="FAD/NAD(P)-binding domain"/>
    <property type="match status" value="2"/>
</dbReference>
<evidence type="ECO:0000256" key="2">
    <source>
        <dbReference type="ARBA" id="ARBA00022630"/>
    </source>
</evidence>
<evidence type="ECO:0000256" key="5">
    <source>
        <dbReference type="ARBA" id="ARBA00051951"/>
    </source>
</evidence>
<dbReference type="PRINTS" id="PR00411">
    <property type="entry name" value="PNDRDTASEI"/>
</dbReference>
<dbReference type="PANTHER" id="PTHR43400">
    <property type="entry name" value="FUMARATE REDUCTASE"/>
    <property type="match status" value="1"/>
</dbReference>
<keyword evidence="2" id="KW-0285">Flavoprotein</keyword>
<dbReference type="EC" id="1.3.99.4" evidence="7"/>
<dbReference type="Proteomes" id="UP000241206">
    <property type="component" value="Unassembled WGS sequence"/>
</dbReference>
<keyword evidence="4 10" id="KW-0560">Oxidoreductase</keyword>
<dbReference type="Pfam" id="PF00890">
    <property type="entry name" value="FAD_binding_2"/>
    <property type="match status" value="1"/>
</dbReference>
<sequence length="513" mass="53862">MAWDEECDVVVIGSGGGALVGALAAAKAGLKVILVEATDRFGGTTAYSGGGMWLPCNAALRRAGDDDTMEDAREYYRAVVGDRTPRAVQDAFLDNGAAMLDFLESDPHLEFAVYPWPDYYGKAPKARAGGRHIMPLNLTPEEIGALRDQLRPTLPVERLGEPLPEELVGGQALIGRLLLALKAQAGADLRLSTPFRDYVVEDGAVTGVVVGKDGAERRIRARKGVLAAAGGFERNGEMRARFGVPGELSGCVGAPGNMGRPIEAGIAIGADVDLMGEAWWSPGILHPDGTATFSLGLTGGIFVDANGERFANESAAYDRLGRDIIAAEAEGRLKRPFWMVYDDSTGGEPPVIFPTVPVGKAEDYVAAGYRKRGATLAELASEIGVTADRLEATVARYNGFCDAGRDEDFDRGGEPYDRFFMGEGGGSPLVPIRRGPFHAQAFSISDLGTKGGLKTDAKARVLRADGSVIPGLYAAGNTMAAVSGQTYPGGGNPIGSCAVFSWIAARDMAGTGA</sequence>
<evidence type="ECO:0000256" key="8">
    <source>
        <dbReference type="ARBA" id="ARBA00069709"/>
    </source>
</evidence>
<dbReference type="InterPro" id="IPR027477">
    <property type="entry name" value="Succ_DH/fumarate_Rdtase_cat_sf"/>
</dbReference>
<evidence type="ECO:0000256" key="1">
    <source>
        <dbReference type="ARBA" id="ARBA00001974"/>
    </source>
</evidence>
<organism evidence="10 11">
    <name type="scientific">Edaphosphingomonas fennica</name>
    <dbReference type="NCBI Taxonomy" id="114404"/>
    <lineage>
        <taxon>Bacteria</taxon>
        <taxon>Pseudomonadati</taxon>
        <taxon>Pseudomonadota</taxon>
        <taxon>Alphaproteobacteria</taxon>
        <taxon>Sphingomonadales</taxon>
        <taxon>Rhizorhabdaceae</taxon>
        <taxon>Edaphosphingomonas</taxon>
    </lineage>
</organism>
<gene>
    <name evidence="10" type="ORF">CV103_10990</name>
</gene>
<dbReference type="InterPro" id="IPR050315">
    <property type="entry name" value="FAD-oxidoreductase_2"/>
</dbReference>
<keyword evidence="3" id="KW-0274">FAD</keyword>
<comment type="similarity">
    <text evidence="6">Belongs to the FAD-dependent oxidoreductase 2 family. 3-oxosteroid dehydrogenase subfamily.</text>
</comment>
<evidence type="ECO:0000256" key="7">
    <source>
        <dbReference type="ARBA" id="ARBA00066536"/>
    </source>
</evidence>
<proteinExistence type="inferred from homology"/>
<dbReference type="AlphaFoldDB" id="A0A2T4HYN6"/>
<evidence type="ECO:0000313" key="11">
    <source>
        <dbReference type="Proteomes" id="UP000241206"/>
    </source>
</evidence>
<feature type="domain" description="FAD-dependent oxidoreductase 2 FAD-binding" evidence="9">
    <location>
        <begin position="8"/>
        <end position="493"/>
    </location>
</feature>
<comment type="caution">
    <text evidence="10">The sequence shown here is derived from an EMBL/GenBank/DDBJ whole genome shotgun (WGS) entry which is preliminary data.</text>
</comment>
<name>A0A2T4HYN6_9SPHN</name>
<dbReference type="EMBL" id="PHHF01000044">
    <property type="protein sequence ID" value="PTD21192.1"/>
    <property type="molecule type" value="Genomic_DNA"/>
</dbReference>
<dbReference type="SUPFAM" id="SSF56425">
    <property type="entry name" value="Succinate dehydrogenase/fumarate reductase flavoprotein, catalytic domain"/>
    <property type="match status" value="1"/>
</dbReference>
<comment type="cofactor">
    <cofactor evidence="1">
        <name>FAD</name>
        <dbReference type="ChEBI" id="CHEBI:57692"/>
    </cofactor>
</comment>
<evidence type="ECO:0000256" key="3">
    <source>
        <dbReference type="ARBA" id="ARBA00022827"/>
    </source>
</evidence>
<evidence type="ECO:0000259" key="9">
    <source>
        <dbReference type="Pfam" id="PF00890"/>
    </source>
</evidence>
<dbReference type="InterPro" id="IPR036188">
    <property type="entry name" value="FAD/NAD-bd_sf"/>
</dbReference>